<protein>
    <submittedName>
        <fullName evidence="1">Uncharacterized protein</fullName>
    </submittedName>
</protein>
<sequence length="106" mass="11977">MRNIIQIALLEHLHQHADNQERMAEYYNQFKQAEQDSTQALKMYSDLVFSYGIELDALQENIDGSILVGIGSTLKHLCAELDLARSGREQTDTNLNTLEQGGNHDS</sequence>
<dbReference type="AlphaFoldDB" id="A0A336N729"/>
<organism evidence="1 2">
    <name type="scientific">Aggregatibacter aphrophilus</name>
    <name type="common">Haemophilus aphrophilus</name>
    <dbReference type="NCBI Taxonomy" id="732"/>
    <lineage>
        <taxon>Bacteria</taxon>
        <taxon>Pseudomonadati</taxon>
        <taxon>Pseudomonadota</taxon>
        <taxon>Gammaproteobacteria</taxon>
        <taxon>Pasteurellales</taxon>
        <taxon>Pasteurellaceae</taxon>
        <taxon>Aggregatibacter</taxon>
    </lineage>
</organism>
<gene>
    <name evidence="1" type="ORF">NCTC5908_01987</name>
</gene>
<dbReference type="RefSeq" id="WP_005704996.1">
    <property type="nucleotide sequence ID" value="NZ_LS483485.1"/>
</dbReference>
<evidence type="ECO:0000313" key="2">
    <source>
        <dbReference type="Proteomes" id="UP000253728"/>
    </source>
</evidence>
<reference evidence="1 2" key="1">
    <citation type="submission" date="2018-06" db="EMBL/GenBank/DDBJ databases">
        <authorList>
            <consortium name="Pathogen Informatics"/>
            <person name="Doyle S."/>
        </authorList>
    </citation>
    <scope>NUCLEOTIDE SEQUENCE [LARGE SCALE GENOMIC DNA]</scope>
    <source>
        <strain evidence="1 2">NCTC5908</strain>
    </source>
</reference>
<dbReference type="GeneID" id="49635462"/>
<dbReference type="Proteomes" id="UP000253728">
    <property type="component" value="Unassembled WGS sequence"/>
</dbReference>
<dbReference type="EMBL" id="UFSP01000003">
    <property type="protein sequence ID" value="SSZ30165.1"/>
    <property type="molecule type" value="Genomic_DNA"/>
</dbReference>
<name>A0A336N729_AGGAP</name>
<evidence type="ECO:0000313" key="1">
    <source>
        <dbReference type="EMBL" id="SSZ30165.1"/>
    </source>
</evidence>
<accession>A0A336N729</accession>
<proteinExistence type="predicted"/>